<keyword evidence="7 13" id="KW-0479">Metal-binding</keyword>
<comment type="pathway">
    <text evidence="3">Secondary metabolite biosynthesis.</text>
</comment>
<evidence type="ECO:0000256" key="2">
    <source>
        <dbReference type="ARBA" id="ARBA00004370"/>
    </source>
</evidence>
<comment type="cofactor">
    <cofactor evidence="1 13">
        <name>heme</name>
        <dbReference type="ChEBI" id="CHEBI:30413"/>
    </cofactor>
</comment>
<dbReference type="Pfam" id="PF00067">
    <property type="entry name" value="p450"/>
    <property type="match status" value="2"/>
</dbReference>
<dbReference type="InterPro" id="IPR001128">
    <property type="entry name" value="Cyt_P450"/>
</dbReference>
<dbReference type="GO" id="GO:0016705">
    <property type="term" value="F:oxidoreductase activity, acting on paired donors, with incorporation or reduction of molecular oxygen"/>
    <property type="evidence" value="ECO:0007669"/>
    <property type="project" value="InterPro"/>
</dbReference>
<dbReference type="InterPro" id="IPR036396">
    <property type="entry name" value="Cyt_P450_sf"/>
</dbReference>
<keyword evidence="9 14" id="KW-0560">Oxidoreductase</keyword>
<evidence type="ECO:0000256" key="12">
    <source>
        <dbReference type="ARBA" id="ARBA00023136"/>
    </source>
</evidence>
<keyword evidence="5 13" id="KW-0349">Heme</keyword>
<evidence type="ECO:0000256" key="10">
    <source>
        <dbReference type="ARBA" id="ARBA00023004"/>
    </source>
</evidence>
<evidence type="ECO:0000313" key="16">
    <source>
        <dbReference type="EMBL" id="KZT69365.1"/>
    </source>
</evidence>
<dbReference type="GO" id="GO:0016020">
    <property type="term" value="C:membrane"/>
    <property type="evidence" value="ECO:0007669"/>
    <property type="project" value="UniProtKB-SubCell"/>
</dbReference>
<keyword evidence="10 13" id="KW-0408">Iron</keyword>
<evidence type="ECO:0000256" key="9">
    <source>
        <dbReference type="ARBA" id="ARBA00023002"/>
    </source>
</evidence>
<protein>
    <submittedName>
        <fullName evidence="16">Cytochrome P450</fullName>
    </submittedName>
</protein>
<gene>
    <name evidence="16" type="ORF">DAEQUDRAFT_738070</name>
</gene>
<sequence>MSVMVDLCATVILGTAISVVYWLLKQWWIDAQHAAYMLPGPRRIPLFGNAHQVGLDSQHTTFREWAKRYGDVIYLHIFNRPTLVLNSVEAARDLLDRRSAIYSDRPHFILFVDMFDWNPNPALMPYGPWWRQHRVWLHAGLMEKGSLMQYEPLLRRETNQLILALIDSPDEFALHIKRRAFACRVRFAGCLMLDIAYGPAATSVDDELIMLADTVVREAMDAGSIAGTLVDFFPAIQYIPSWFPGGGFKRRAARIRGMMHEMYNRPYEQVKATMSCGNAEVSFLSSLLKSMAADGDLTPQHEEHLKGAAIVLYTAQDEIDRVVGNARLPDFEDRGSLPYLEWTVGIPHSTSTTSTAIYTSLEDPRLSQTYGTSQHTAHKWYPDPDTFRPERFQEMDPSVAEAQNPRKLVFGFGRRICPGRHLADQILWLAIVTILSVFDICKARDMVGNEITPKAAFASGVISLSNAQSDRGGGMQLAFAGTESNMT</sequence>
<dbReference type="Proteomes" id="UP000076727">
    <property type="component" value="Unassembled WGS sequence"/>
</dbReference>
<dbReference type="PROSITE" id="PS00086">
    <property type="entry name" value="CYTOCHROME_P450"/>
    <property type="match status" value="1"/>
</dbReference>
<dbReference type="AlphaFoldDB" id="A0A165QER5"/>
<evidence type="ECO:0000256" key="4">
    <source>
        <dbReference type="ARBA" id="ARBA00010617"/>
    </source>
</evidence>
<dbReference type="GO" id="GO:0020037">
    <property type="term" value="F:heme binding"/>
    <property type="evidence" value="ECO:0007669"/>
    <property type="project" value="InterPro"/>
</dbReference>
<name>A0A165QER5_9APHY</name>
<keyword evidence="8 15" id="KW-1133">Transmembrane helix</keyword>
<dbReference type="EMBL" id="KV429058">
    <property type="protein sequence ID" value="KZT69365.1"/>
    <property type="molecule type" value="Genomic_DNA"/>
</dbReference>
<evidence type="ECO:0000313" key="17">
    <source>
        <dbReference type="Proteomes" id="UP000076727"/>
    </source>
</evidence>
<evidence type="ECO:0000256" key="6">
    <source>
        <dbReference type="ARBA" id="ARBA00022692"/>
    </source>
</evidence>
<evidence type="ECO:0000256" key="7">
    <source>
        <dbReference type="ARBA" id="ARBA00022723"/>
    </source>
</evidence>
<organism evidence="16 17">
    <name type="scientific">Daedalea quercina L-15889</name>
    <dbReference type="NCBI Taxonomy" id="1314783"/>
    <lineage>
        <taxon>Eukaryota</taxon>
        <taxon>Fungi</taxon>
        <taxon>Dikarya</taxon>
        <taxon>Basidiomycota</taxon>
        <taxon>Agaricomycotina</taxon>
        <taxon>Agaricomycetes</taxon>
        <taxon>Polyporales</taxon>
        <taxon>Fomitopsis</taxon>
    </lineage>
</organism>
<dbReference type="GO" id="GO:0004497">
    <property type="term" value="F:monooxygenase activity"/>
    <property type="evidence" value="ECO:0007669"/>
    <property type="project" value="UniProtKB-KW"/>
</dbReference>
<evidence type="ECO:0000256" key="1">
    <source>
        <dbReference type="ARBA" id="ARBA00001971"/>
    </source>
</evidence>
<keyword evidence="11 14" id="KW-0503">Monooxygenase</keyword>
<dbReference type="InterPro" id="IPR050364">
    <property type="entry name" value="Cytochrome_P450_fung"/>
</dbReference>
<reference evidence="16 17" key="1">
    <citation type="journal article" date="2016" name="Mol. Biol. Evol.">
        <title>Comparative Genomics of Early-Diverging Mushroom-Forming Fungi Provides Insights into the Origins of Lignocellulose Decay Capabilities.</title>
        <authorList>
            <person name="Nagy L.G."/>
            <person name="Riley R."/>
            <person name="Tritt A."/>
            <person name="Adam C."/>
            <person name="Daum C."/>
            <person name="Floudas D."/>
            <person name="Sun H."/>
            <person name="Yadav J.S."/>
            <person name="Pangilinan J."/>
            <person name="Larsson K.H."/>
            <person name="Matsuura K."/>
            <person name="Barry K."/>
            <person name="Labutti K."/>
            <person name="Kuo R."/>
            <person name="Ohm R.A."/>
            <person name="Bhattacharya S.S."/>
            <person name="Shirouzu T."/>
            <person name="Yoshinaga Y."/>
            <person name="Martin F.M."/>
            <person name="Grigoriev I.V."/>
            <person name="Hibbett D.S."/>
        </authorList>
    </citation>
    <scope>NUCLEOTIDE SEQUENCE [LARGE SCALE GENOMIC DNA]</scope>
    <source>
        <strain evidence="16 17">L-15889</strain>
    </source>
</reference>
<dbReference type="PANTHER" id="PTHR46300:SF5">
    <property type="entry name" value="CYTOCHROME P450"/>
    <property type="match status" value="1"/>
</dbReference>
<dbReference type="GO" id="GO:0005506">
    <property type="term" value="F:iron ion binding"/>
    <property type="evidence" value="ECO:0007669"/>
    <property type="project" value="InterPro"/>
</dbReference>
<dbReference type="OrthoDB" id="2789670at2759"/>
<keyword evidence="12 15" id="KW-0472">Membrane</keyword>
<feature type="transmembrane region" description="Helical" evidence="15">
    <location>
        <begin position="7"/>
        <end position="24"/>
    </location>
</feature>
<keyword evidence="17" id="KW-1185">Reference proteome</keyword>
<keyword evidence="6 15" id="KW-0812">Transmembrane</keyword>
<accession>A0A165QER5</accession>
<comment type="similarity">
    <text evidence="4 14">Belongs to the cytochrome P450 family.</text>
</comment>
<evidence type="ECO:0000256" key="14">
    <source>
        <dbReference type="RuleBase" id="RU000461"/>
    </source>
</evidence>
<proteinExistence type="inferred from homology"/>
<dbReference type="PRINTS" id="PR00463">
    <property type="entry name" value="EP450I"/>
</dbReference>
<evidence type="ECO:0000256" key="13">
    <source>
        <dbReference type="PIRSR" id="PIRSR602401-1"/>
    </source>
</evidence>
<dbReference type="STRING" id="1314783.A0A165QER5"/>
<evidence type="ECO:0000256" key="3">
    <source>
        <dbReference type="ARBA" id="ARBA00005179"/>
    </source>
</evidence>
<evidence type="ECO:0000256" key="15">
    <source>
        <dbReference type="SAM" id="Phobius"/>
    </source>
</evidence>
<dbReference type="InterPro" id="IPR017972">
    <property type="entry name" value="Cyt_P450_CS"/>
</dbReference>
<dbReference type="SUPFAM" id="SSF48264">
    <property type="entry name" value="Cytochrome P450"/>
    <property type="match status" value="1"/>
</dbReference>
<evidence type="ECO:0000256" key="5">
    <source>
        <dbReference type="ARBA" id="ARBA00022617"/>
    </source>
</evidence>
<evidence type="ECO:0000256" key="11">
    <source>
        <dbReference type="ARBA" id="ARBA00023033"/>
    </source>
</evidence>
<dbReference type="InterPro" id="IPR002401">
    <property type="entry name" value="Cyt_P450_E_grp-I"/>
</dbReference>
<comment type="subcellular location">
    <subcellularLocation>
        <location evidence="2">Membrane</location>
    </subcellularLocation>
</comment>
<feature type="binding site" description="axial binding residue" evidence="13">
    <location>
        <position position="417"/>
    </location>
    <ligand>
        <name>heme</name>
        <dbReference type="ChEBI" id="CHEBI:30413"/>
    </ligand>
    <ligandPart>
        <name>Fe</name>
        <dbReference type="ChEBI" id="CHEBI:18248"/>
    </ligandPart>
</feature>
<dbReference type="PANTHER" id="PTHR46300">
    <property type="entry name" value="P450, PUTATIVE (EUROFUNG)-RELATED-RELATED"/>
    <property type="match status" value="1"/>
</dbReference>
<dbReference type="Gene3D" id="1.10.630.10">
    <property type="entry name" value="Cytochrome P450"/>
    <property type="match status" value="2"/>
</dbReference>
<evidence type="ECO:0000256" key="8">
    <source>
        <dbReference type="ARBA" id="ARBA00022989"/>
    </source>
</evidence>